<dbReference type="OMA" id="QALGVCH"/>
<accession>R7UE07</accession>
<evidence type="ECO:0000313" key="7">
    <source>
        <dbReference type="EnsemblMetazoa" id="CapteP221251"/>
    </source>
</evidence>
<dbReference type="EMBL" id="AMQN01009058">
    <property type="status" value="NOT_ANNOTATED_CDS"/>
    <property type="molecule type" value="Genomic_DNA"/>
</dbReference>
<feature type="active site" evidence="3">
    <location>
        <position position="186"/>
    </location>
</feature>
<dbReference type="SUPFAM" id="SSF53474">
    <property type="entry name" value="alpha/beta-Hydrolases"/>
    <property type="match status" value="1"/>
</dbReference>
<feature type="domain" description="Alpha/beta hydrolase fold-3" evidence="5">
    <location>
        <begin position="108"/>
        <end position="254"/>
    </location>
</feature>
<dbReference type="Proteomes" id="UP000014760">
    <property type="component" value="Unassembled WGS sequence"/>
</dbReference>
<dbReference type="GO" id="GO:0052689">
    <property type="term" value="F:carboxylic ester hydrolase activity"/>
    <property type="evidence" value="ECO:0007669"/>
    <property type="project" value="InterPro"/>
</dbReference>
<feature type="signal peptide" evidence="4">
    <location>
        <begin position="1"/>
        <end position="28"/>
    </location>
</feature>
<dbReference type="InterPro" id="IPR013094">
    <property type="entry name" value="AB_hydrolase_3"/>
</dbReference>
<dbReference type="EnsemblMetazoa" id="CapteT221251">
    <property type="protein sequence ID" value="CapteP221251"/>
    <property type="gene ID" value="CapteG221251"/>
</dbReference>
<dbReference type="OrthoDB" id="408631at2759"/>
<dbReference type="AlphaFoldDB" id="R7UE07"/>
<dbReference type="STRING" id="283909.R7UE07"/>
<evidence type="ECO:0000256" key="2">
    <source>
        <dbReference type="ARBA" id="ARBA00022801"/>
    </source>
</evidence>
<gene>
    <name evidence="6" type="ORF">CAPTEDRAFT_221251</name>
</gene>
<feature type="chain" id="PRO_5008787923" description="Alpha/beta hydrolase fold-3 domain-containing protein" evidence="4">
    <location>
        <begin position="29"/>
        <end position="398"/>
    </location>
</feature>
<keyword evidence="4" id="KW-0732">Signal</keyword>
<evidence type="ECO:0000259" key="5">
    <source>
        <dbReference type="Pfam" id="PF07859"/>
    </source>
</evidence>
<keyword evidence="8" id="KW-1185">Reference proteome</keyword>
<name>R7UE07_CAPTE</name>
<feature type="domain" description="Alpha/beta hydrolase fold-3" evidence="5">
    <location>
        <begin position="309"/>
        <end position="374"/>
    </location>
</feature>
<comment type="similarity">
    <text evidence="1">Belongs to the 'GDXG' lipolytic enzyme family.</text>
</comment>
<dbReference type="GO" id="GO:0016020">
    <property type="term" value="C:membrane"/>
    <property type="evidence" value="ECO:0007669"/>
    <property type="project" value="InterPro"/>
</dbReference>
<evidence type="ECO:0000256" key="3">
    <source>
        <dbReference type="PIRSR" id="PIRSR037251-1"/>
    </source>
</evidence>
<protein>
    <recommendedName>
        <fullName evidence="5">Alpha/beta hydrolase fold-3 domain-containing protein</fullName>
    </recommendedName>
</protein>
<dbReference type="Gene3D" id="3.40.50.1820">
    <property type="entry name" value="alpha/beta hydrolase"/>
    <property type="match status" value="1"/>
</dbReference>
<dbReference type="HOGENOM" id="CLU_012494_12_2_1"/>
<evidence type="ECO:0000256" key="4">
    <source>
        <dbReference type="SAM" id="SignalP"/>
    </source>
</evidence>
<evidence type="ECO:0000313" key="6">
    <source>
        <dbReference type="EMBL" id="ELU02008.1"/>
    </source>
</evidence>
<reference evidence="7" key="3">
    <citation type="submission" date="2015-06" db="UniProtKB">
        <authorList>
            <consortium name="EnsemblMetazoa"/>
        </authorList>
    </citation>
    <scope>IDENTIFICATION</scope>
</reference>
<dbReference type="PANTHER" id="PTHR48081">
    <property type="entry name" value="AB HYDROLASE SUPERFAMILY PROTEIN C4A8.06C"/>
    <property type="match status" value="1"/>
</dbReference>
<sequence length="398" mass="44521">MKCGLICGGLVAVLAYYAMNVTMPEGCAAPWKVRLTDVIMQPIFFITRDVIGAINLPTGVSTLRMIFDGLSRMKAGSDPLLKIRDTNFDGVPVRVYTPVESKDLLPGFVYYHGGGWEFGSRDTVEMICREISKRVNAVVVSVEYRMAPEVTFPIPFEDGLRATKHFLTHAEKLGVDPTRVGIGGDSAGGNMAAAVSLKLRDKKFEPKVKQQVLIYPAVQSVDFHTPSYQQNAFAPMLKATHMHYYTSMHLTGNKSLMKVIESNRHVSKDVQEAVRASYIDYAWLPKEFREQSPYEDQGVVEGDAEVWNSIKDAVMSPYMSPLLAKNLGDLPDAYVITCGYDVLRDEGYLYAQRMKEFGTKVKYVNYENTFHGVLNSFDIIEEGGQMLDGIIAYLEKEL</sequence>
<keyword evidence="2" id="KW-0378">Hydrolase</keyword>
<dbReference type="EMBL" id="KB304479">
    <property type="protein sequence ID" value="ELU02008.1"/>
    <property type="molecule type" value="Genomic_DNA"/>
</dbReference>
<reference evidence="8" key="1">
    <citation type="submission" date="2012-12" db="EMBL/GenBank/DDBJ databases">
        <authorList>
            <person name="Hellsten U."/>
            <person name="Grimwood J."/>
            <person name="Chapman J.A."/>
            <person name="Shapiro H."/>
            <person name="Aerts A."/>
            <person name="Otillar R.P."/>
            <person name="Terry A.Y."/>
            <person name="Boore J.L."/>
            <person name="Simakov O."/>
            <person name="Marletaz F."/>
            <person name="Cho S.-J."/>
            <person name="Edsinger-Gonzales E."/>
            <person name="Havlak P."/>
            <person name="Kuo D.-H."/>
            <person name="Larsson T."/>
            <person name="Lv J."/>
            <person name="Arendt D."/>
            <person name="Savage R."/>
            <person name="Osoegawa K."/>
            <person name="de Jong P."/>
            <person name="Lindberg D.R."/>
            <person name="Seaver E.C."/>
            <person name="Weisblat D.A."/>
            <person name="Putnam N.H."/>
            <person name="Grigoriev I.V."/>
            <person name="Rokhsar D.S."/>
        </authorList>
    </citation>
    <scope>NUCLEOTIDE SEQUENCE</scope>
    <source>
        <strain evidence="8">I ESC-2004</strain>
    </source>
</reference>
<evidence type="ECO:0000256" key="1">
    <source>
        <dbReference type="ARBA" id="ARBA00010515"/>
    </source>
</evidence>
<dbReference type="InterPro" id="IPR050300">
    <property type="entry name" value="GDXG_lipolytic_enzyme"/>
</dbReference>
<dbReference type="PIRSF" id="PIRSF037251">
    <property type="entry name" value="Arylacetamide_deacetylase"/>
    <property type="match status" value="1"/>
</dbReference>
<organism evidence="6">
    <name type="scientific">Capitella teleta</name>
    <name type="common">Polychaete worm</name>
    <dbReference type="NCBI Taxonomy" id="283909"/>
    <lineage>
        <taxon>Eukaryota</taxon>
        <taxon>Metazoa</taxon>
        <taxon>Spiralia</taxon>
        <taxon>Lophotrochozoa</taxon>
        <taxon>Annelida</taxon>
        <taxon>Polychaeta</taxon>
        <taxon>Sedentaria</taxon>
        <taxon>Scolecida</taxon>
        <taxon>Capitellidae</taxon>
        <taxon>Capitella</taxon>
    </lineage>
</organism>
<feature type="active site" evidence="3">
    <location>
        <position position="341"/>
    </location>
</feature>
<dbReference type="InterPro" id="IPR017157">
    <property type="entry name" value="Arylacetamide_deacetylase"/>
</dbReference>
<dbReference type="InterPro" id="IPR029058">
    <property type="entry name" value="AB_hydrolase_fold"/>
</dbReference>
<feature type="active site" evidence="3">
    <location>
        <position position="371"/>
    </location>
</feature>
<dbReference type="PANTHER" id="PTHR48081:SF8">
    <property type="entry name" value="ALPHA_BETA HYDROLASE FOLD-3 DOMAIN-CONTAINING PROTEIN-RELATED"/>
    <property type="match status" value="1"/>
</dbReference>
<dbReference type="Pfam" id="PF07859">
    <property type="entry name" value="Abhydrolase_3"/>
    <property type="match status" value="2"/>
</dbReference>
<reference evidence="6 8" key="2">
    <citation type="journal article" date="2013" name="Nature">
        <title>Insights into bilaterian evolution from three spiralian genomes.</title>
        <authorList>
            <person name="Simakov O."/>
            <person name="Marletaz F."/>
            <person name="Cho S.J."/>
            <person name="Edsinger-Gonzales E."/>
            <person name="Havlak P."/>
            <person name="Hellsten U."/>
            <person name="Kuo D.H."/>
            <person name="Larsson T."/>
            <person name="Lv J."/>
            <person name="Arendt D."/>
            <person name="Savage R."/>
            <person name="Osoegawa K."/>
            <person name="de Jong P."/>
            <person name="Grimwood J."/>
            <person name="Chapman J.A."/>
            <person name="Shapiro H."/>
            <person name="Aerts A."/>
            <person name="Otillar R.P."/>
            <person name="Terry A.Y."/>
            <person name="Boore J.L."/>
            <person name="Grigoriev I.V."/>
            <person name="Lindberg D.R."/>
            <person name="Seaver E.C."/>
            <person name="Weisblat D.A."/>
            <person name="Putnam N.H."/>
            <person name="Rokhsar D.S."/>
        </authorList>
    </citation>
    <scope>NUCLEOTIDE SEQUENCE</scope>
    <source>
        <strain evidence="6 8">I ESC-2004</strain>
    </source>
</reference>
<proteinExistence type="inferred from homology"/>
<dbReference type="ESTHER" id="capte-r7ue07">
    <property type="family name" value="Arylacetamide_deacetylase"/>
</dbReference>
<evidence type="ECO:0000313" key="8">
    <source>
        <dbReference type="Proteomes" id="UP000014760"/>
    </source>
</evidence>